<gene>
    <name evidence="2" type="ORF">OCBIM_22013825mg</name>
</gene>
<evidence type="ECO:0000313" key="2">
    <source>
        <dbReference type="EMBL" id="KOF65985.1"/>
    </source>
</evidence>
<evidence type="ECO:0000256" key="1">
    <source>
        <dbReference type="SAM" id="MobiDB-lite"/>
    </source>
</evidence>
<sequence length="201" mass="22628">MNSGSIIHVVNLKENTHPNIAVSYPAYTKCRKPRIGGPQYTFSITTKTPITNNNNNKNNSKKINCNRNNNAPFRNTSSTNANSRSSTGAVPTFQNRKAAGFNTDNIKYITTTRMHTLYGPVDWRECTSDNACTCPLGRSSRRSSQYRSPQKKETYVLNAECQRPTQVPQPSSLGNLTLEDFLSQSPLQQKFSYKLRSNKRL</sequence>
<feature type="compositionally biased region" description="Low complexity" evidence="1">
    <location>
        <begin position="47"/>
        <end position="87"/>
    </location>
</feature>
<dbReference type="EMBL" id="KQ428682">
    <property type="protein sequence ID" value="KOF65985.1"/>
    <property type="molecule type" value="Genomic_DNA"/>
</dbReference>
<dbReference type="EMBL" id="KQ428682">
    <property type="protein sequence ID" value="KOF65986.1"/>
    <property type="molecule type" value="Genomic_DNA"/>
</dbReference>
<proteinExistence type="predicted"/>
<reference evidence="2" key="1">
    <citation type="submission" date="2015-07" db="EMBL/GenBank/DDBJ databases">
        <title>MeaNS - Measles Nucleotide Surveillance Program.</title>
        <authorList>
            <person name="Tran T."/>
            <person name="Druce J."/>
        </authorList>
    </citation>
    <scope>NUCLEOTIDE SEQUENCE</scope>
    <source>
        <strain evidence="2">UCB-OBI-ISO-001</strain>
        <tissue evidence="2">Gonad</tissue>
    </source>
</reference>
<accession>A0A0L8FNJ6</accession>
<feature type="region of interest" description="Disordered" evidence="1">
    <location>
        <begin position="47"/>
        <end position="96"/>
    </location>
</feature>
<name>A0A0L8FNJ6_OCTBM</name>
<organism evidence="2">
    <name type="scientific">Octopus bimaculoides</name>
    <name type="common">California two-spotted octopus</name>
    <dbReference type="NCBI Taxonomy" id="37653"/>
    <lineage>
        <taxon>Eukaryota</taxon>
        <taxon>Metazoa</taxon>
        <taxon>Spiralia</taxon>
        <taxon>Lophotrochozoa</taxon>
        <taxon>Mollusca</taxon>
        <taxon>Cephalopoda</taxon>
        <taxon>Coleoidea</taxon>
        <taxon>Octopodiformes</taxon>
        <taxon>Octopoda</taxon>
        <taxon>Incirrata</taxon>
        <taxon>Octopodidae</taxon>
        <taxon>Octopus</taxon>
    </lineage>
</organism>
<dbReference type="AlphaFoldDB" id="A0A0L8FNJ6"/>
<protein>
    <submittedName>
        <fullName evidence="2">Uncharacterized protein</fullName>
    </submittedName>
</protein>